<dbReference type="Pfam" id="PF07651">
    <property type="entry name" value="ANTH"/>
    <property type="match status" value="1"/>
</dbReference>
<dbReference type="GO" id="GO:0048268">
    <property type="term" value="P:clathrin coat assembly"/>
    <property type="evidence" value="ECO:0007669"/>
    <property type="project" value="InterPro"/>
</dbReference>
<dbReference type="InterPro" id="IPR008942">
    <property type="entry name" value="ENTH_VHS"/>
</dbReference>
<dbReference type="CDD" id="cd16987">
    <property type="entry name" value="ANTH_N_AP180_plant"/>
    <property type="match status" value="1"/>
</dbReference>
<dbReference type="FunFam" id="1.25.40.90:FF:000019">
    <property type="entry name" value="Clathrin coat assembly protein"/>
    <property type="match status" value="1"/>
</dbReference>
<evidence type="ECO:0000256" key="2">
    <source>
        <dbReference type="ARBA" id="ARBA00004555"/>
    </source>
</evidence>
<dbReference type="EnsemblPlants" id="Kaladp0062s0200.1.v1.1">
    <property type="protein sequence ID" value="Kaladp0062s0200.1.v1.1"/>
    <property type="gene ID" value="Kaladp0062s0200.v1.1"/>
</dbReference>
<dbReference type="Gene3D" id="1.25.40.90">
    <property type="match status" value="1"/>
</dbReference>
<dbReference type="GO" id="GO:0006900">
    <property type="term" value="P:vesicle budding from membrane"/>
    <property type="evidence" value="ECO:0007669"/>
    <property type="project" value="TreeGrafter"/>
</dbReference>
<comment type="subcellular location">
    <subcellularLocation>
        <location evidence="1">Cytoplasmic vesicle</location>
        <location evidence="1">Clathrin-coated vesicle</location>
    </subcellularLocation>
    <subcellularLocation>
        <location evidence="2">Golgi apparatus</location>
    </subcellularLocation>
    <subcellularLocation>
        <location evidence="3">Membrane</location>
        <location evidence="3">Clathrin-coated pit</location>
    </subcellularLocation>
</comment>
<dbReference type="SUPFAM" id="SSF89009">
    <property type="entry name" value="GAT-like domain"/>
    <property type="match status" value="1"/>
</dbReference>
<evidence type="ECO:0000256" key="9">
    <source>
        <dbReference type="SAM" id="MobiDB-lite"/>
    </source>
</evidence>
<evidence type="ECO:0000259" key="10">
    <source>
        <dbReference type="PROSITE" id="PS50942"/>
    </source>
</evidence>
<keyword evidence="8" id="KW-0968">Cytoplasmic vesicle</keyword>
<dbReference type="GO" id="GO:0005546">
    <property type="term" value="F:phosphatidylinositol-4,5-bisphosphate binding"/>
    <property type="evidence" value="ECO:0007669"/>
    <property type="project" value="TreeGrafter"/>
</dbReference>
<evidence type="ECO:0000256" key="4">
    <source>
        <dbReference type="ARBA" id="ARBA00022583"/>
    </source>
</evidence>
<dbReference type="GO" id="GO:0072583">
    <property type="term" value="P:clathrin-dependent endocytosis"/>
    <property type="evidence" value="ECO:0007669"/>
    <property type="project" value="InterPro"/>
</dbReference>
<dbReference type="PANTHER" id="PTHR22951">
    <property type="entry name" value="CLATHRIN ASSEMBLY PROTEIN"/>
    <property type="match status" value="1"/>
</dbReference>
<dbReference type="Proteomes" id="UP000594263">
    <property type="component" value="Unplaced"/>
</dbReference>
<dbReference type="SMART" id="SM00273">
    <property type="entry name" value="ENTH"/>
    <property type="match status" value="1"/>
</dbReference>
<evidence type="ECO:0000256" key="6">
    <source>
        <dbReference type="ARBA" id="ARBA00023136"/>
    </source>
</evidence>
<keyword evidence="4" id="KW-0254">Endocytosis</keyword>
<sequence length="579" mass="65178">MAPSKLRRAIGAVKDRTSIGLAKVGSKASISDLEVAIVKATRHQECPPEEKYVREILSLTCYNKNFVSACVNFLARRLNKTRCWTVALKTLMLIQRLLAEGDPAYEPEIFFATRRGTRLLNMSDFRDKSPSGSWDYSAFVRTFALYLDERLEYRMQGRRGRKIGFGSDEELDHCGHNIHGQAAAKATPVHDRKREQLFSMIHHLKQLLQRFLSCRPTGVANTNPVVMAALFPTLRESYRIYYELTEVMGVMIDRFMELEVDECIKVYEIFGKVSKQFDELDEFYGWCKTMGIARISDVPQVEKITQNKLDVMDEFIRDKTVLDHTKRTNKLRESKNEAPEEVKEPQQAQKEANVNMAASPPQKFIYEDVKEGPVQVNEAEITAPWRKEAAEVDLLDVGHHSEEPGDELALALFDASPPTTTASPAPSGPAWEAFSSTDNWETTLVQSASHLPNQKVNLGRGLDMLLLDSSYQQQPAAMVSSRWPQSSISLAFGSAGNPPMLQLPAPPSASSGMVGISDPFASSLAVDPPPYVQMSEVEMKQKLLVEQQLMWQQHLRANQMQGHLGFTNPYNSGGYQHRF</sequence>
<evidence type="ECO:0000256" key="5">
    <source>
        <dbReference type="ARBA" id="ARBA00023034"/>
    </source>
</evidence>
<dbReference type="GO" id="GO:0005794">
    <property type="term" value="C:Golgi apparatus"/>
    <property type="evidence" value="ECO:0007669"/>
    <property type="project" value="UniProtKB-SubCell"/>
</dbReference>
<dbReference type="InterPro" id="IPR048050">
    <property type="entry name" value="ANTH_N_plant"/>
</dbReference>
<dbReference type="InterPro" id="IPR011417">
    <property type="entry name" value="ANTH_dom"/>
</dbReference>
<dbReference type="AlphaFoldDB" id="A0A7N0UGJ2"/>
<dbReference type="GO" id="GO:0030136">
    <property type="term" value="C:clathrin-coated vesicle"/>
    <property type="evidence" value="ECO:0007669"/>
    <property type="project" value="UniProtKB-SubCell"/>
</dbReference>
<evidence type="ECO:0000256" key="8">
    <source>
        <dbReference type="ARBA" id="ARBA00023329"/>
    </source>
</evidence>
<protein>
    <recommendedName>
        <fullName evidence="10">ENTH domain-containing protein</fullName>
    </recommendedName>
</protein>
<feature type="compositionally biased region" description="Basic and acidic residues" evidence="9">
    <location>
        <begin position="326"/>
        <end position="344"/>
    </location>
</feature>
<dbReference type="GO" id="GO:0005905">
    <property type="term" value="C:clathrin-coated pit"/>
    <property type="evidence" value="ECO:0007669"/>
    <property type="project" value="UniProtKB-SubCell"/>
</dbReference>
<keyword evidence="12" id="KW-1185">Reference proteome</keyword>
<dbReference type="GO" id="GO:0000149">
    <property type="term" value="F:SNARE binding"/>
    <property type="evidence" value="ECO:0007669"/>
    <property type="project" value="TreeGrafter"/>
</dbReference>
<name>A0A7N0UGJ2_KALFE</name>
<dbReference type="InterPro" id="IPR013809">
    <property type="entry name" value="ENTH"/>
</dbReference>
<keyword evidence="5" id="KW-0333">Golgi apparatus</keyword>
<dbReference type="GO" id="GO:0032050">
    <property type="term" value="F:clathrin heavy chain binding"/>
    <property type="evidence" value="ECO:0007669"/>
    <property type="project" value="TreeGrafter"/>
</dbReference>
<feature type="region of interest" description="Disordered" evidence="9">
    <location>
        <begin position="326"/>
        <end position="356"/>
    </location>
</feature>
<dbReference type="SUPFAM" id="SSF48464">
    <property type="entry name" value="ENTH/VHS domain"/>
    <property type="match status" value="1"/>
</dbReference>
<organism evidence="11 12">
    <name type="scientific">Kalanchoe fedtschenkoi</name>
    <name type="common">Lavender scallops</name>
    <name type="synonym">South American air plant</name>
    <dbReference type="NCBI Taxonomy" id="63787"/>
    <lineage>
        <taxon>Eukaryota</taxon>
        <taxon>Viridiplantae</taxon>
        <taxon>Streptophyta</taxon>
        <taxon>Embryophyta</taxon>
        <taxon>Tracheophyta</taxon>
        <taxon>Spermatophyta</taxon>
        <taxon>Magnoliopsida</taxon>
        <taxon>eudicotyledons</taxon>
        <taxon>Gunneridae</taxon>
        <taxon>Pentapetalae</taxon>
        <taxon>Saxifragales</taxon>
        <taxon>Crassulaceae</taxon>
        <taxon>Kalanchoe</taxon>
    </lineage>
</organism>
<reference evidence="11" key="1">
    <citation type="submission" date="2021-01" db="UniProtKB">
        <authorList>
            <consortium name="EnsemblPlants"/>
        </authorList>
    </citation>
    <scope>IDENTIFICATION</scope>
</reference>
<dbReference type="OMA" id="EAFYSWC"/>
<dbReference type="PROSITE" id="PS50942">
    <property type="entry name" value="ENTH"/>
    <property type="match status" value="1"/>
</dbReference>
<accession>A0A7N0UGJ2</accession>
<evidence type="ECO:0000313" key="12">
    <source>
        <dbReference type="Proteomes" id="UP000594263"/>
    </source>
</evidence>
<evidence type="ECO:0000313" key="11">
    <source>
        <dbReference type="EnsemblPlants" id="Kaladp0062s0200.1.v1.1"/>
    </source>
</evidence>
<evidence type="ECO:0000256" key="1">
    <source>
        <dbReference type="ARBA" id="ARBA00004132"/>
    </source>
</evidence>
<keyword evidence="7" id="KW-0168">Coated pit</keyword>
<feature type="domain" description="ENTH" evidence="10">
    <location>
        <begin position="25"/>
        <end position="161"/>
    </location>
</feature>
<dbReference type="Gramene" id="Kaladp0062s0200.1.v1.1">
    <property type="protein sequence ID" value="Kaladp0062s0200.1.v1.1"/>
    <property type="gene ID" value="Kaladp0062s0200.v1.1"/>
</dbReference>
<dbReference type="FunFam" id="1.20.58.150:FF:000005">
    <property type="entry name" value="putative clathrin assembly protein At2g25430"/>
    <property type="match status" value="1"/>
</dbReference>
<evidence type="ECO:0000256" key="3">
    <source>
        <dbReference type="ARBA" id="ARBA00004600"/>
    </source>
</evidence>
<dbReference type="GO" id="GO:0005545">
    <property type="term" value="F:1-phosphatidylinositol binding"/>
    <property type="evidence" value="ECO:0007669"/>
    <property type="project" value="InterPro"/>
</dbReference>
<keyword evidence="6" id="KW-0472">Membrane</keyword>
<dbReference type="Gene3D" id="1.20.58.150">
    <property type="entry name" value="ANTH domain"/>
    <property type="match status" value="1"/>
</dbReference>
<proteinExistence type="predicted"/>
<dbReference type="PANTHER" id="PTHR22951:SF12">
    <property type="entry name" value="OS05G0426100 PROTEIN"/>
    <property type="match status" value="1"/>
</dbReference>
<evidence type="ECO:0000256" key="7">
    <source>
        <dbReference type="ARBA" id="ARBA00023176"/>
    </source>
</evidence>
<dbReference type="InterPro" id="IPR014712">
    <property type="entry name" value="ANTH_dom_sf"/>
</dbReference>
<dbReference type="InterPro" id="IPR045192">
    <property type="entry name" value="AP180-like"/>
</dbReference>